<dbReference type="AlphaFoldDB" id="A0A2M9ZBS6"/>
<accession>A0A2M9ZBS6</accession>
<gene>
    <name evidence="1" type="ORF">CH371_10200</name>
</gene>
<reference evidence="1 2" key="1">
    <citation type="submission" date="2017-07" db="EMBL/GenBank/DDBJ databases">
        <title>Leptospira spp. isolated from tropical soils.</title>
        <authorList>
            <person name="Thibeaux R."/>
            <person name="Iraola G."/>
            <person name="Ferres I."/>
            <person name="Bierque E."/>
            <person name="Girault D."/>
            <person name="Soupe-Gilbert M.-E."/>
            <person name="Picardeau M."/>
            <person name="Goarant C."/>
        </authorList>
    </citation>
    <scope>NUCLEOTIDE SEQUENCE [LARGE SCALE GENOMIC DNA]</scope>
    <source>
        <strain evidence="1 2">FH2-C-A2</strain>
    </source>
</reference>
<sequence length="135" mass="15788">MQTLVRFPIAVLLLFFVTLLYSAEVPKYSEMEKHLLPTWNKSFPVPFAKVLHRDLSGKGVLLYRKSSKKSVYIYHYSVFLPYYAEEGEKPVRKEGGREIKVKLLYDPSSSSERYSVELGEMDEAYDTKGIIRWIR</sequence>
<dbReference type="RefSeq" id="WP_100758791.1">
    <property type="nucleotide sequence ID" value="NZ_NPDT01000003.1"/>
</dbReference>
<organism evidence="1 2">
    <name type="scientific">Leptospira wolffii</name>
    <dbReference type="NCBI Taxonomy" id="409998"/>
    <lineage>
        <taxon>Bacteria</taxon>
        <taxon>Pseudomonadati</taxon>
        <taxon>Spirochaetota</taxon>
        <taxon>Spirochaetia</taxon>
        <taxon>Leptospirales</taxon>
        <taxon>Leptospiraceae</taxon>
        <taxon>Leptospira</taxon>
    </lineage>
</organism>
<dbReference type="EMBL" id="NPDT01000003">
    <property type="protein sequence ID" value="PJZ65895.1"/>
    <property type="molecule type" value="Genomic_DNA"/>
</dbReference>
<evidence type="ECO:0000313" key="2">
    <source>
        <dbReference type="Proteomes" id="UP000231912"/>
    </source>
</evidence>
<protein>
    <submittedName>
        <fullName evidence="1">Uncharacterized protein</fullName>
    </submittedName>
</protein>
<evidence type="ECO:0000313" key="1">
    <source>
        <dbReference type="EMBL" id="PJZ65895.1"/>
    </source>
</evidence>
<proteinExistence type="predicted"/>
<dbReference type="Proteomes" id="UP000231912">
    <property type="component" value="Unassembled WGS sequence"/>
</dbReference>
<comment type="caution">
    <text evidence="1">The sequence shown here is derived from an EMBL/GenBank/DDBJ whole genome shotgun (WGS) entry which is preliminary data.</text>
</comment>
<name>A0A2M9ZBS6_9LEPT</name>